<dbReference type="GO" id="GO:0051083">
    <property type="term" value="P:'de novo' cotranslational protein folding"/>
    <property type="evidence" value="ECO:0007669"/>
    <property type="project" value="TreeGrafter"/>
</dbReference>
<dbReference type="Gene3D" id="1.10.3120.10">
    <property type="entry name" value="Trigger factor, C-terminal domain"/>
    <property type="match status" value="1"/>
</dbReference>
<keyword evidence="9 11" id="KW-0131">Cell cycle</keyword>
<keyword evidence="5 11" id="KW-0132">Cell division</keyword>
<dbReference type="GO" id="GO:0043335">
    <property type="term" value="P:protein unfolding"/>
    <property type="evidence" value="ECO:0007669"/>
    <property type="project" value="TreeGrafter"/>
</dbReference>
<dbReference type="Pfam" id="PF00254">
    <property type="entry name" value="FKBP_C"/>
    <property type="match status" value="1"/>
</dbReference>
<reference evidence="15" key="1">
    <citation type="journal article" date="2014" name="Int. J. Syst. Evol. Microbiol.">
        <title>Complete genome sequence of Corynebacterium casei LMG S-19264T (=DSM 44701T), isolated from a smear-ripened cheese.</title>
        <authorList>
            <consortium name="US DOE Joint Genome Institute (JGI-PGF)"/>
            <person name="Walter F."/>
            <person name="Albersmeier A."/>
            <person name="Kalinowski J."/>
            <person name="Ruckert C."/>
        </authorList>
    </citation>
    <scope>NUCLEOTIDE SEQUENCE</scope>
    <source>
        <strain evidence="15">KCTC 12711</strain>
    </source>
</reference>
<feature type="domain" description="PPIase FKBP-type" evidence="14">
    <location>
        <begin position="162"/>
        <end position="249"/>
    </location>
</feature>
<evidence type="ECO:0000256" key="6">
    <source>
        <dbReference type="ARBA" id="ARBA00023110"/>
    </source>
</evidence>
<dbReference type="PROSITE" id="PS50059">
    <property type="entry name" value="FKBP_PPIASE"/>
    <property type="match status" value="1"/>
</dbReference>
<dbReference type="RefSeq" id="WP_189398488.1">
    <property type="nucleotide sequence ID" value="NZ_BMXA01000001.1"/>
</dbReference>
<dbReference type="GO" id="GO:0051301">
    <property type="term" value="P:cell division"/>
    <property type="evidence" value="ECO:0007669"/>
    <property type="project" value="UniProtKB-KW"/>
</dbReference>
<dbReference type="NCBIfam" id="TIGR00115">
    <property type="entry name" value="tig"/>
    <property type="match status" value="1"/>
</dbReference>
<evidence type="ECO:0000256" key="3">
    <source>
        <dbReference type="ARBA" id="ARBA00013194"/>
    </source>
</evidence>
<dbReference type="GO" id="GO:0043022">
    <property type="term" value="F:ribosome binding"/>
    <property type="evidence" value="ECO:0007669"/>
    <property type="project" value="TreeGrafter"/>
</dbReference>
<evidence type="ECO:0000256" key="2">
    <source>
        <dbReference type="ARBA" id="ARBA00005464"/>
    </source>
</evidence>
<evidence type="ECO:0000313" key="16">
    <source>
        <dbReference type="Proteomes" id="UP000614811"/>
    </source>
</evidence>
<dbReference type="InterPro" id="IPR005215">
    <property type="entry name" value="Trig_fac"/>
</dbReference>
<comment type="domain">
    <text evidence="11">Consists of 3 domains; the N-terminus binds the ribosome, the middle domain has PPIase activity, while the C-terminus has intrinsic chaperone activity on its own.</text>
</comment>
<dbReference type="GO" id="GO:0005737">
    <property type="term" value="C:cytoplasm"/>
    <property type="evidence" value="ECO:0007669"/>
    <property type="project" value="UniProtKB-SubCell"/>
</dbReference>
<dbReference type="InterPro" id="IPR001179">
    <property type="entry name" value="PPIase_FKBP_dom"/>
</dbReference>
<keyword evidence="11" id="KW-0963">Cytoplasm</keyword>
<evidence type="ECO:0000259" key="14">
    <source>
        <dbReference type="PROSITE" id="PS50059"/>
    </source>
</evidence>
<evidence type="ECO:0000256" key="5">
    <source>
        <dbReference type="ARBA" id="ARBA00022618"/>
    </source>
</evidence>
<protein>
    <recommendedName>
        <fullName evidence="4 11">Trigger factor</fullName>
        <shortName evidence="11">TF</shortName>
        <ecNumber evidence="3 11">5.2.1.8</ecNumber>
    </recommendedName>
    <alternativeName>
        <fullName evidence="10 11">PPIase</fullName>
    </alternativeName>
</protein>
<comment type="caution">
    <text evidence="15">The sequence shown here is derived from an EMBL/GenBank/DDBJ whole genome shotgun (WGS) entry which is preliminary data.</text>
</comment>
<comment type="function">
    <text evidence="11">Involved in protein export. Acts as a chaperone by maintaining the newly synthesized protein in an open conformation. Functions as a peptidyl-prolyl cis-trans isomerase.</text>
</comment>
<evidence type="ECO:0000313" key="15">
    <source>
        <dbReference type="EMBL" id="GGZ99922.1"/>
    </source>
</evidence>
<evidence type="ECO:0000256" key="1">
    <source>
        <dbReference type="ARBA" id="ARBA00000971"/>
    </source>
</evidence>
<dbReference type="Gene3D" id="3.10.50.40">
    <property type="match status" value="1"/>
</dbReference>
<name>A0A918RLP2_9GAMM</name>
<comment type="similarity">
    <text evidence="2 11 13">Belongs to the FKBP-type PPIase family. Tig subfamily.</text>
</comment>
<evidence type="ECO:0000256" key="11">
    <source>
        <dbReference type="HAMAP-Rule" id="MF_00303"/>
    </source>
</evidence>
<dbReference type="EMBL" id="BMXA01000001">
    <property type="protein sequence ID" value="GGZ99922.1"/>
    <property type="molecule type" value="Genomic_DNA"/>
</dbReference>
<dbReference type="PANTHER" id="PTHR30560:SF3">
    <property type="entry name" value="TRIGGER FACTOR-LIKE PROTEIN TIG, CHLOROPLASTIC"/>
    <property type="match status" value="1"/>
</dbReference>
<gene>
    <name evidence="11 15" type="primary">tig</name>
    <name evidence="15" type="ORF">GCM10008090_05720</name>
</gene>
<dbReference type="InterPro" id="IPR037041">
    <property type="entry name" value="Trigger_fac_C_sf"/>
</dbReference>
<evidence type="ECO:0000256" key="9">
    <source>
        <dbReference type="ARBA" id="ARBA00023306"/>
    </source>
</evidence>
<dbReference type="Pfam" id="PF05698">
    <property type="entry name" value="Trigger_C"/>
    <property type="match status" value="1"/>
</dbReference>
<comment type="catalytic activity">
    <reaction evidence="1 11 12">
        <text>[protein]-peptidylproline (omega=180) = [protein]-peptidylproline (omega=0)</text>
        <dbReference type="Rhea" id="RHEA:16237"/>
        <dbReference type="Rhea" id="RHEA-COMP:10747"/>
        <dbReference type="Rhea" id="RHEA-COMP:10748"/>
        <dbReference type="ChEBI" id="CHEBI:83833"/>
        <dbReference type="ChEBI" id="CHEBI:83834"/>
        <dbReference type="EC" id="5.2.1.8"/>
    </reaction>
</comment>
<dbReference type="PANTHER" id="PTHR30560">
    <property type="entry name" value="TRIGGER FACTOR CHAPERONE AND PEPTIDYL-PROLYL CIS/TRANS ISOMERASE"/>
    <property type="match status" value="1"/>
</dbReference>
<dbReference type="InterPro" id="IPR046357">
    <property type="entry name" value="PPIase_dom_sf"/>
</dbReference>
<evidence type="ECO:0000256" key="8">
    <source>
        <dbReference type="ARBA" id="ARBA00023235"/>
    </source>
</evidence>
<dbReference type="InterPro" id="IPR036611">
    <property type="entry name" value="Trigger_fac_ribosome-bd_sf"/>
</dbReference>
<keyword evidence="16" id="KW-1185">Reference proteome</keyword>
<comment type="subcellular location">
    <subcellularLocation>
        <location evidence="11">Cytoplasm</location>
    </subcellularLocation>
    <text evidence="11">About half TF is bound to the ribosome near the polypeptide exit tunnel while the other half is free in the cytoplasm.</text>
</comment>
<evidence type="ECO:0000256" key="7">
    <source>
        <dbReference type="ARBA" id="ARBA00023186"/>
    </source>
</evidence>
<dbReference type="GO" id="GO:0044183">
    <property type="term" value="F:protein folding chaperone"/>
    <property type="evidence" value="ECO:0007669"/>
    <property type="project" value="TreeGrafter"/>
</dbReference>
<dbReference type="GO" id="GO:0015031">
    <property type="term" value="P:protein transport"/>
    <property type="evidence" value="ECO:0007669"/>
    <property type="project" value="UniProtKB-UniRule"/>
</dbReference>
<dbReference type="InterPro" id="IPR027304">
    <property type="entry name" value="Trigger_fact/SurA_dom_sf"/>
</dbReference>
<dbReference type="Proteomes" id="UP000614811">
    <property type="component" value="Unassembled WGS sequence"/>
</dbReference>
<dbReference type="InterPro" id="IPR008880">
    <property type="entry name" value="Trigger_fac_C"/>
</dbReference>
<dbReference type="Pfam" id="PF05697">
    <property type="entry name" value="Trigger_N"/>
    <property type="match status" value="1"/>
</dbReference>
<dbReference type="PIRSF" id="PIRSF003095">
    <property type="entry name" value="Trigger_factor"/>
    <property type="match status" value="1"/>
</dbReference>
<dbReference type="Gene3D" id="3.30.70.1050">
    <property type="entry name" value="Trigger factor ribosome-binding domain"/>
    <property type="match status" value="1"/>
</dbReference>
<keyword evidence="6 11" id="KW-0697">Rotamase</keyword>
<accession>A0A918RLP2</accession>
<dbReference type="SUPFAM" id="SSF109998">
    <property type="entry name" value="Triger factor/SurA peptide-binding domain-like"/>
    <property type="match status" value="1"/>
</dbReference>
<evidence type="ECO:0000256" key="4">
    <source>
        <dbReference type="ARBA" id="ARBA00016902"/>
    </source>
</evidence>
<keyword evidence="8 11" id="KW-0413">Isomerase</keyword>
<dbReference type="AlphaFoldDB" id="A0A918RLP2"/>
<dbReference type="FunFam" id="3.10.50.40:FF:000001">
    <property type="entry name" value="Trigger factor"/>
    <property type="match status" value="1"/>
</dbReference>
<evidence type="ECO:0000256" key="12">
    <source>
        <dbReference type="PROSITE-ProRule" id="PRU00277"/>
    </source>
</evidence>
<evidence type="ECO:0000256" key="13">
    <source>
        <dbReference type="RuleBase" id="RU003914"/>
    </source>
</evidence>
<organism evidence="15 16">
    <name type="scientific">Arenicella chitinivorans</name>
    <dbReference type="NCBI Taxonomy" id="1329800"/>
    <lineage>
        <taxon>Bacteria</taxon>
        <taxon>Pseudomonadati</taxon>
        <taxon>Pseudomonadota</taxon>
        <taxon>Gammaproteobacteria</taxon>
        <taxon>Arenicellales</taxon>
        <taxon>Arenicellaceae</taxon>
        <taxon>Arenicella</taxon>
    </lineage>
</organism>
<dbReference type="HAMAP" id="MF_00303">
    <property type="entry name" value="Trigger_factor_Tig"/>
    <property type="match status" value="1"/>
</dbReference>
<dbReference type="InterPro" id="IPR008881">
    <property type="entry name" value="Trigger_fac_ribosome-bd_bac"/>
</dbReference>
<reference evidence="15" key="2">
    <citation type="submission" date="2020-09" db="EMBL/GenBank/DDBJ databases">
        <authorList>
            <person name="Sun Q."/>
            <person name="Kim S."/>
        </authorList>
    </citation>
    <scope>NUCLEOTIDE SEQUENCE</scope>
    <source>
        <strain evidence="15">KCTC 12711</strain>
    </source>
</reference>
<keyword evidence="7 11" id="KW-0143">Chaperone</keyword>
<proteinExistence type="inferred from homology"/>
<evidence type="ECO:0000256" key="10">
    <source>
        <dbReference type="ARBA" id="ARBA00029986"/>
    </source>
</evidence>
<dbReference type="GO" id="GO:0003755">
    <property type="term" value="F:peptidyl-prolyl cis-trans isomerase activity"/>
    <property type="evidence" value="ECO:0007669"/>
    <property type="project" value="UniProtKB-UniRule"/>
</dbReference>
<sequence>MQSSVEKTSAIGRKMNVVVPADKIETAVQARLKQLSKRVKIQGFRPGKVPMKIVEQQYRGTATNDVLGELIQTSLQEALQGQDEVPAVQPDIMPEAPVEKGKDFTFTASFDVYPEFEKLDLEGVKILKPQSAVEEADIERVVENMRKQQLSWKEVKRKSKKGDRAIVDFVGRIDGEEFEGGKASDYPVVLGEGQMLPDFEKGIKGMKAGESKDIEVTFPADYNEELGGKTATFTIDAKTVSEPVLPEVDEEFVKSFGIESGDVAELRAEVKSNLETNLESQLSAQLRQRVFDALTEANKTEVPLKMVREEASRMVKEQKNQMVQQGIDPKMLENFPDPEFEVLKPQAEKRVALGLLMMEIIRKQEIKPDEERVNARIEKMASSYEQPEEFVQYYKSNQEALAQVQSIVLEEQVVDLLIEKADVEVENVEASTLLNMQA</sequence>
<dbReference type="SUPFAM" id="SSF54534">
    <property type="entry name" value="FKBP-like"/>
    <property type="match status" value="1"/>
</dbReference>
<dbReference type="SUPFAM" id="SSF102735">
    <property type="entry name" value="Trigger factor ribosome-binding domain"/>
    <property type="match status" value="1"/>
</dbReference>
<dbReference type="EC" id="5.2.1.8" evidence="3 11"/>